<feature type="region of interest" description="Disordered" evidence="1">
    <location>
        <begin position="106"/>
        <end position="127"/>
    </location>
</feature>
<comment type="caution">
    <text evidence="2">The sequence shown here is derived from an EMBL/GenBank/DDBJ whole genome shotgun (WGS) entry which is preliminary data.</text>
</comment>
<proteinExistence type="predicted"/>
<evidence type="ECO:0000313" key="3">
    <source>
        <dbReference type="Proteomes" id="UP000245981"/>
    </source>
</evidence>
<protein>
    <submittedName>
        <fullName evidence="2">Uncharacterized protein</fullName>
    </submittedName>
</protein>
<dbReference type="Proteomes" id="UP000245981">
    <property type="component" value="Unassembled WGS sequence"/>
</dbReference>
<dbReference type="AlphaFoldDB" id="A0A2V2B8H9"/>
<evidence type="ECO:0000256" key="1">
    <source>
        <dbReference type="SAM" id="MobiDB-lite"/>
    </source>
</evidence>
<gene>
    <name evidence="2" type="ORF">C7431_106276</name>
</gene>
<reference evidence="2 3" key="1">
    <citation type="submission" date="2018-05" db="EMBL/GenBank/DDBJ databases">
        <title>Genomic Encyclopedia of Type Strains, Phase IV (KMG-V): Genome sequencing to study the core and pangenomes of soil and plant-associated prokaryotes.</title>
        <authorList>
            <person name="Whitman W."/>
        </authorList>
    </citation>
    <scope>NUCLEOTIDE SEQUENCE [LARGE SCALE GENOMIC DNA]</scope>
    <source>
        <strain evidence="2 3">PNA 200-10</strain>
    </source>
</reference>
<evidence type="ECO:0000313" key="2">
    <source>
        <dbReference type="EMBL" id="PWK96351.1"/>
    </source>
</evidence>
<organism evidence="2 3">
    <name type="scientific">Pantoea allii</name>
    <dbReference type="NCBI Taxonomy" id="574096"/>
    <lineage>
        <taxon>Bacteria</taxon>
        <taxon>Pseudomonadati</taxon>
        <taxon>Pseudomonadota</taxon>
        <taxon>Gammaproteobacteria</taxon>
        <taxon>Enterobacterales</taxon>
        <taxon>Erwiniaceae</taxon>
        <taxon>Pantoea</taxon>
    </lineage>
</organism>
<sequence length="127" mass="13728">MSLSVKYVKRFLHSYVRLRRAGKRSGDEQVRWTRLSSEHIKEKGPPGLYVEREVGQGFSRPGLTLRVMLAHQPESLCDSVDPAAGSHPARFTHSKKAPLGRLSTLVGRAGLPRPGGPCPSGDAGASA</sequence>
<name>A0A2V2B8H9_9GAMM</name>
<dbReference type="EMBL" id="QGHF01000006">
    <property type="protein sequence ID" value="PWK96351.1"/>
    <property type="molecule type" value="Genomic_DNA"/>
</dbReference>
<accession>A0A2V2B8H9</accession>